<evidence type="ECO:0000313" key="3">
    <source>
        <dbReference type="EMBL" id="QEG14406.1"/>
    </source>
</evidence>
<proteinExistence type="predicted"/>
<evidence type="ECO:0000256" key="2">
    <source>
        <dbReference type="SAM" id="SignalP"/>
    </source>
</evidence>
<dbReference type="EMBL" id="CP042910">
    <property type="protein sequence ID" value="QEG14406.1"/>
    <property type="molecule type" value="Genomic_DNA"/>
</dbReference>
<organism evidence="3 4">
    <name type="scientific">Gimesia maris</name>
    <dbReference type="NCBI Taxonomy" id="122"/>
    <lineage>
        <taxon>Bacteria</taxon>
        <taxon>Pseudomonadati</taxon>
        <taxon>Planctomycetota</taxon>
        <taxon>Planctomycetia</taxon>
        <taxon>Planctomycetales</taxon>
        <taxon>Planctomycetaceae</taxon>
        <taxon>Gimesia</taxon>
    </lineage>
</organism>
<reference evidence="3 4" key="1">
    <citation type="submission" date="2019-08" db="EMBL/GenBank/DDBJ databases">
        <title>Deep-cultivation of Planctomycetes and their phenomic and genomic characterization uncovers novel biology.</title>
        <authorList>
            <person name="Wiegand S."/>
            <person name="Jogler M."/>
            <person name="Boedeker C."/>
            <person name="Pinto D."/>
            <person name="Vollmers J."/>
            <person name="Rivas-Marin E."/>
            <person name="Kohn T."/>
            <person name="Peeters S.H."/>
            <person name="Heuer A."/>
            <person name="Rast P."/>
            <person name="Oberbeckmann S."/>
            <person name="Bunk B."/>
            <person name="Jeske O."/>
            <person name="Meyerdierks A."/>
            <person name="Storesund J.E."/>
            <person name="Kallscheuer N."/>
            <person name="Luecker S."/>
            <person name="Lage O.M."/>
            <person name="Pohl T."/>
            <person name="Merkel B.J."/>
            <person name="Hornburger P."/>
            <person name="Mueller R.-W."/>
            <person name="Bruemmer F."/>
            <person name="Labrenz M."/>
            <person name="Spormann A.M."/>
            <person name="Op den Camp H."/>
            <person name="Overmann J."/>
            <person name="Amann R."/>
            <person name="Jetten M.S.M."/>
            <person name="Mascher T."/>
            <person name="Medema M.H."/>
            <person name="Devos D.P."/>
            <person name="Kaster A.-K."/>
            <person name="Ovreas L."/>
            <person name="Rohde M."/>
            <person name="Galperin M.Y."/>
            <person name="Jogler C."/>
        </authorList>
    </citation>
    <scope>NUCLEOTIDE SEQUENCE [LARGE SCALE GENOMIC DNA]</scope>
    <source>
        <strain evidence="3 4">DSM 8797</strain>
    </source>
</reference>
<protein>
    <submittedName>
        <fullName evidence="3">Uncharacterized protein</fullName>
    </submittedName>
</protein>
<dbReference type="Proteomes" id="UP000322887">
    <property type="component" value="Chromosome"/>
</dbReference>
<evidence type="ECO:0000313" key="4">
    <source>
        <dbReference type="Proteomes" id="UP000322887"/>
    </source>
</evidence>
<keyword evidence="2" id="KW-0732">Signal</keyword>
<keyword evidence="4" id="KW-1185">Reference proteome</keyword>
<feature type="signal peptide" evidence="2">
    <location>
        <begin position="1"/>
        <end position="25"/>
    </location>
</feature>
<accession>A0ABX5YFG0</accession>
<evidence type="ECO:0000256" key="1">
    <source>
        <dbReference type="SAM" id="MobiDB-lite"/>
    </source>
</evidence>
<name>A0ABX5YFG0_9PLAN</name>
<feature type="region of interest" description="Disordered" evidence="1">
    <location>
        <begin position="32"/>
        <end position="56"/>
    </location>
</feature>
<gene>
    <name evidence="3" type="ORF">GmarT_02410</name>
</gene>
<feature type="chain" id="PRO_5046090846" evidence="2">
    <location>
        <begin position="26"/>
        <end position="56"/>
    </location>
</feature>
<sequence>MVFVELFRKVCPCLMSLALMLPMSACSGGAAQSEKEASAPIEDDPALKPPVDTTKP</sequence>